<keyword evidence="4" id="KW-1185">Reference proteome</keyword>
<sequence length="123" mass="13643">MRPCDTAMKGYPALLTNAPLSPRPQRYKYRRKLAPKTFLRAAGAVVPLKNIVVFGFMVCGFMVIGLVVFGPVVLGHMVLNFEKKFALVFAQKVSSLKCLVLNFEKKFALVFAQKVSSLFALVS</sequence>
<dbReference type="Proteomes" id="UP000324748">
    <property type="component" value="Unassembled WGS sequence"/>
</dbReference>
<dbReference type="EMBL" id="VSWC01000041">
    <property type="protein sequence ID" value="KAA1104550.1"/>
    <property type="molecule type" value="Genomic_DNA"/>
</dbReference>
<keyword evidence="1" id="KW-0812">Transmembrane</keyword>
<evidence type="ECO:0000313" key="4">
    <source>
        <dbReference type="Proteomes" id="UP000324748"/>
    </source>
</evidence>
<evidence type="ECO:0000313" key="2">
    <source>
        <dbReference type="EMBL" id="KAA1068387.1"/>
    </source>
</evidence>
<accession>A0A5B0PV19</accession>
<keyword evidence="1" id="KW-0472">Membrane</keyword>
<keyword evidence="1" id="KW-1133">Transmembrane helix</keyword>
<evidence type="ECO:0000256" key="1">
    <source>
        <dbReference type="SAM" id="Phobius"/>
    </source>
</evidence>
<name>A0A5B0PV19_PUCGR</name>
<organism evidence="3 4">
    <name type="scientific">Puccinia graminis f. sp. tritici</name>
    <dbReference type="NCBI Taxonomy" id="56615"/>
    <lineage>
        <taxon>Eukaryota</taxon>
        <taxon>Fungi</taxon>
        <taxon>Dikarya</taxon>
        <taxon>Basidiomycota</taxon>
        <taxon>Pucciniomycotina</taxon>
        <taxon>Pucciniomycetes</taxon>
        <taxon>Pucciniales</taxon>
        <taxon>Pucciniaceae</taxon>
        <taxon>Puccinia</taxon>
    </lineage>
</organism>
<evidence type="ECO:0008006" key="6">
    <source>
        <dbReference type="Google" id="ProtNLM"/>
    </source>
</evidence>
<protein>
    <recommendedName>
        <fullName evidence="6">Transmembrane protein</fullName>
    </recommendedName>
</protein>
<evidence type="ECO:0000313" key="3">
    <source>
        <dbReference type="EMBL" id="KAA1104550.1"/>
    </source>
</evidence>
<gene>
    <name evidence="3" type="ORF">PGT21_026576</name>
    <name evidence="2" type="ORF">PGTUg99_013326</name>
</gene>
<dbReference type="AlphaFoldDB" id="A0A5B0PV19"/>
<feature type="transmembrane region" description="Helical" evidence="1">
    <location>
        <begin position="51"/>
        <end position="74"/>
    </location>
</feature>
<proteinExistence type="predicted"/>
<reference evidence="4 5" key="1">
    <citation type="submission" date="2019-05" db="EMBL/GenBank/DDBJ databases">
        <title>Emergence of the Ug99 lineage of the wheat stem rust pathogen through somatic hybridization.</title>
        <authorList>
            <person name="Li F."/>
            <person name="Upadhyaya N.M."/>
            <person name="Sperschneider J."/>
            <person name="Matny O."/>
            <person name="Nguyen-Phuc H."/>
            <person name="Mago R."/>
            <person name="Raley C."/>
            <person name="Miller M.E."/>
            <person name="Silverstein K.A.T."/>
            <person name="Henningsen E."/>
            <person name="Hirsch C.D."/>
            <person name="Visser B."/>
            <person name="Pretorius Z.A."/>
            <person name="Steffenson B.J."/>
            <person name="Schwessinger B."/>
            <person name="Dodds P.N."/>
            <person name="Figueroa M."/>
        </authorList>
    </citation>
    <scope>NUCLEOTIDE SEQUENCE [LARGE SCALE GENOMIC DNA]</scope>
    <source>
        <strain evidence="3">21-0</strain>
        <strain evidence="2 5">Ug99</strain>
    </source>
</reference>
<dbReference type="Proteomes" id="UP000325313">
    <property type="component" value="Unassembled WGS sequence"/>
</dbReference>
<dbReference type="EMBL" id="VDEP01000505">
    <property type="protein sequence ID" value="KAA1068387.1"/>
    <property type="molecule type" value="Genomic_DNA"/>
</dbReference>
<comment type="caution">
    <text evidence="3">The sequence shown here is derived from an EMBL/GenBank/DDBJ whole genome shotgun (WGS) entry which is preliminary data.</text>
</comment>
<evidence type="ECO:0000313" key="5">
    <source>
        <dbReference type="Proteomes" id="UP000325313"/>
    </source>
</evidence>